<sequence>MAIKCRKCNKTIGRADDYINCRKECGANYHLACVNLNKLAVASLKETGLLQTWGCGFCSPFSLKNPGDVSCPSLIDSEALQKLPDFLKEVFTEFSRVVSESFNKLNEQVADLKHENYLLREEIRTVIQQYPNRDAQIPKEPAVSYAATLKSTSALVVKPKNAGQTTTQTKSDLITTFNPENTNELGIARVKSIRNGGVLLNCRNPDELKKLVQNKKLHEKYDIHDVKTPLPRIRISGISDDIGEEMIVPFLLKQNKHIFSETTQCTLLKYAPIKNRQKTFQVILQVDISSYKNALNFGHCLIGLDSCNICDAVDVIRCYRCNGFNHSVRNCKKNVSCPRCSAVHELKDCKATEEQLQCINCSTIQARDNLGIAEISHACWDYEHFIFYKNLIKKLKADVFVVVVATNFYHCL</sequence>
<keyword evidence="3" id="KW-0862">Zinc</keyword>
<dbReference type="PROSITE" id="PS01359">
    <property type="entry name" value="ZF_PHD_1"/>
    <property type="match status" value="1"/>
</dbReference>
<organism evidence="4 5">
    <name type="scientific">Zophobas morio</name>
    <dbReference type="NCBI Taxonomy" id="2755281"/>
    <lineage>
        <taxon>Eukaryota</taxon>
        <taxon>Metazoa</taxon>
        <taxon>Ecdysozoa</taxon>
        <taxon>Arthropoda</taxon>
        <taxon>Hexapoda</taxon>
        <taxon>Insecta</taxon>
        <taxon>Pterygota</taxon>
        <taxon>Neoptera</taxon>
        <taxon>Endopterygota</taxon>
        <taxon>Coleoptera</taxon>
        <taxon>Polyphaga</taxon>
        <taxon>Cucujiformia</taxon>
        <taxon>Tenebrionidae</taxon>
        <taxon>Zophobas</taxon>
    </lineage>
</organism>
<dbReference type="InterPro" id="IPR011011">
    <property type="entry name" value="Znf_FYVE_PHD"/>
</dbReference>
<evidence type="ECO:0000313" key="4">
    <source>
        <dbReference type="EMBL" id="KAJ3659897.1"/>
    </source>
</evidence>
<gene>
    <name evidence="4" type="ORF">Zmor_011559</name>
</gene>
<dbReference type="InterPro" id="IPR019786">
    <property type="entry name" value="Zinc_finger_PHD-type_CS"/>
</dbReference>
<evidence type="ECO:0000256" key="1">
    <source>
        <dbReference type="ARBA" id="ARBA00022723"/>
    </source>
</evidence>
<dbReference type="AlphaFoldDB" id="A0AA38IMC0"/>
<name>A0AA38IMC0_9CUCU</name>
<reference evidence="4" key="1">
    <citation type="journal article" date="2023" name="G3 (Bethesda)">
        <title>Whole genome assemblies of Zophobas morio and Tenebrio molitor.</title>
        <authorList>
            <person name="Kaur S."/>
            <person name="Stinson S.A."/>
            <person name="diCenzo G.C."/>
        </authorList>
    </citation>
    <scope>NUCLEOTIDE SEQUENCE</scope>
    <source>
        <strain evidence="4">QUZm001</strain>
    </source>
</reference>
<keyword evidence="1" id="KW-0479">Metal-binding</keyword>
<dbReference type="GO" id="GO:0008270">
    <property type="term" value="F:zinc ion binding"/>
    <property type="evidence" value="ECO:0007669"/>
    <property type="project" value="UniProtKB-KW"/>
</dbReference>
<accession>A0AA38IMC0</accession>
<keyword evidence="5" id="KW-1185">Reference proteome</keyword>
<dbReference type="Proteomes" id="UP001168821">
    <property type="component" value="Unassembled WGS sequence"/>
</dbReference>
<evidence type="ECO:0000313" key="5">
    <source>
        <dbReference type="Proteomes" id="UP001168821"/>
    </source>
</evidence>
<evidence type="ECO:0000256" key="3">
    <source>
        <dbReference type="ARBA" id="ARBA00022833"/>
    </source>
</evidence>
<keyword evidence="2" id="KW-0863">Zinc-finger</keyword>
<comment type="caution">
    <text evidence="4">The sequence shown here is derived from an EMBL/GenBank/DDBJ whole genome shotgun (WGS) entry which is preliminary data.</text>
</comment>
<dbReference type="Gene3D" id="3.30.40.10">
    <property type="entry name" value="Zinc/RING finger domain, C3HC4 (zinc finger)"/>
    <property type="match status" value="1"/>
</dbReference>
<evidence type="ECO:0008006" key="6">
    <source>
        <dbReference type="Google" id="ProtNLM"/>
    </source>
</evidence>
<dbReference type="SUPFAM" id="SSF57903">
    <property type="entry name" value="FYVE/PHD zinc finger"/>
    <property type="match status" value="1"/>
</dbReference>
<dbReference type="InterPro" id="IPR013083">
    <property type="entry name" value="Znf_RING/FYVE/PHD"/>
</dbReference>
<evidence type="ECO:0000256" key="2">
    <source>
        <dbReference type="ARBA" id="ARBA00022771"/>
    </source>
</evidence>
<protein>
    <recommendedName>
        <fullName evidence="6">PHD-type domain-containing protein</fullName>
    </recommendedName>
</protein>
<dbReference type="EMBL" id="JALNTZ010000003">
    <property type="protein sequence ID" value="KAJ3659897.1"/>
    <property type="molecule type" value="Genomic_DNA"/>
</dbReference>
<proteinExistence type="predicted"/>